<dbReference type="OMA" id="TDNKSHR"/>
<keyword evidence="1" id="KW-0732">Signal</keyword>
<keyword evidence="7" id="KW-1185">Reference proteome</keyword>
<evidence type="ECO:0000313" key="5">
    <source>
        <dbReference type="EMBL" id="EEB19130.1"/>
    </source>
</evidence>
<evidence type="ECO:0000259" key="4">
    <source>
        <dbReference type="PROSITE" id="PS50835"/>
    </source>
</evidence>
<dbReference type="PANTHER" id="PTHR45080">
    <property type="entry name" value="CONTACTIN 5"/>
    <property type="match status" value="1"/>
</dbReference>
<dbReference type="EnsemblMetazoa" id="PHUM552590-RA">
    <property type="protein sequence ID" value="PHUM552590-PA"/>
    <property type="gene ID" value="PHUM552590"/>
</dbReference>
<feature type="domain" description="Ig-like" evidence="4">
    <location>
        <begin position="9"/>
        <end position="101"/>
    </location>
</feature>
<dbReference type="PANTHER" id="PTHR45080:SF8">
    <property type="entry name" value="IG-LIKE DOMAIN-CONTAINING PROTEIN"/>
    <property type="match status" value="1"/>
</dbReference>
<evidence type="ECO:0000256" key="1">
    <source>
        <dbReference type="ARBA" id="ARBA00022729"/>
    </source>
</evidence>
<gene>
    <name evidence="6" type="primary">8234649</name>
    <name evidence="5" type="ORF">Phum_PHUM552590</name>
</gene>
<dbReference type="Pfam" id="PF13927">
    <property type="entry name" value="Ig_3"/>
    <property type="match status" value="1"/>
</dbReference>
<dbReference type="STRING" id="121224.E0W0H4"/>
<dbReference type="Proteomes" id="UP000009046">
    <property type="component" value="Unassembled WGS sequence"/>
</dbReference>
<dbReference type="InterPro" id="IPR003599">
    <property type="entry name" value="Ig_sub"/>
</dbReference>
<name>E0W0H4_PEDHC</name>
<organism>
    <name type="scientific">Pediculus humanus subsp. corporis</name>
    <name type="common">Body louse</name>
    <dbReference type="NCBI Taxonomy" id="121224"/>
    <lineage>
        <taxon>Eukaryota</taxon>
        <taxon>Metazoa</taxon>
        <taxon>Ecdysozoa</taxon>
        <taxon>Arthropoda</taxon>
        <taxon>Hexapoda</taxon>
        <taxon>Insecta</taxon>
        <taxon>Pterygota</taxon>
        <taxon>Neoptera</taxon>
        <taxon>Paraneoptera</taxon>
        <taxon>Psocodea</taxon>
        <taxon>Troctomorpha</taxon>
        <taxon>Phthiraptera</taxon>
        <taxon>Anoplura</taxon>
        <taxon>Pediculidae</taxon>
        <taxon>Pediculus</taxon>
    </lineage>
</organism>
<dbReference type="GO" id="GO:0008046">
    <property type="term" value="F:axon guidance receptor activity"/>
    <property type="evidence" value="ECO:0007669"/>
    <property type="project" value="TreeGrafter"/>
</dbReference>
<dbReference type="VEuPathDB" id="VectorBase:PHUM552590"/>
<dbReference type="GO" id="GO:0043025">
    <property type="term" value="C:neuronal cell body"/>
    <property type="evidence" value="ECO:0007669"/>
    <property type="project" value="TreeGrafter"/>
</dbReference>
<dbReference type="GO" id="GO:0030424">
    <property type="term" value="C:axon"/>
    <property type="evidence" value="ECO:0007669"/>
    <property type="project" value="TreeGrafter"/>
</dbReference>
<dbReference type="GO" id="GO:0007156">
    <property type="term" value="P:homophilic cell adhesion via plasma membrane adhesion molecules"/>
    <property type="evidence" value="ECO:0007669"/>
    <property type="project" value="TreeGrafter"/>
</dbReference>
<dbReference type="eggNOG" id="KOG4222">
    <property type="taxonomic scope" value="Eukaryota"/>
</dbReference>
<dbReference type="EMBL" id="DS235859">
    <property type="protein sequence ID" value="EEB19130.1"/>
    <property type="molecule type" value="Genomic_DNA"/>
</dbReference>
<dbReference type="InParanoid" id="E0W0H4"/>
<evidence type="ECO:0000313" key="7">
    <source>
        <dbReference type="Proteomes" id="UP000009046"/>
    </source>
</evidence>
<dbReference type="InterPro" id="IPR007110">
    <property type="entry name" value="Ig-like_dom"/>
</dbReference>
<dbReference type="InterPro" id="IPR013783">
    <property type="entry name" value="Ig-like_fold"/>
</dbReference>
<keyword evidence="3" id="KW-0393">Immunoglobulin domain</keyword>
<dbReference type="KEGG" id="phu:Phum_PHUM552590"/>
<protein>
    <submittedName>
        <fullName evidence="5 6">Roundabout 1, 2, 3, putative</fullName>
    </submittedName>
</protein>
<reference evidence="5" key="2">
    <citation type="submission" date="2007-04" db="EMBL/GenBank/DDBJ databases">
        <title>The genome of the human body louse.</title>
        <authorList>
            <consortium name="The Human Body Louse Genome Consortium"/>
            <person name="Kirkness E."/>
            <person name="Walenz B."/>
            <person name="Hass B."/>
            <person name="Bruggner R."/>
            <person name="Strausberg R."/>
        </authorList>
    </citation>
    <scope>NUCLEOTIDE SEQUENCE</scope>
    <source>
        <strain evidence="5">USDA</strain>
    </source>
</reference>
<evidence type="ECO:0000256" key="3">
    <source>
        <dbReference type="ARBA" id="ARBA00023319"/>
    </source>
</evidence>
<dbReference type="GO" id="GO:0005886">
    <property type="term" value="C:plasma membrane"/>
    <property type="evidence" value="ECO:0007669"/>
    <property type="project" value="TreeGrafter"/>
</dbReference>
<dbReference type="SMART" id="SM00409">
    <property type="entry name" value="IG"/>
    <property type="match status" value="1"/>
</dbReference>
<dbReference type="HOGENOM" id="CLU_145026_0_1_1"/>
<evidence type="ECO:0000313" key="6">
    <source>
        <dbReference type="EnsemblMetazoa" id="PHUM552590-PA"/>
    </source>
</evidence>
<dbReference type="SUPFAM" id="SSF48726">
    <property type="entry name" value="Immunoglobulin"/>
    <property type="match status" value="1"/>
</dbReference>
<dbReference type="GO" id="GO:0050808">
    <property type="term" value="P:synapse organization"/>
    <property type="evidence" value="ECO:0007669"/>
    <property type="project" value="TreeGrafter"/>
</dbReference>
<dbReference type="AlphaFoldDB" id="E0W0H4"/>
<dbReference type="SMART" id="SM00408">
    <property type="entry name" value="IGc2"/>
    <property type="match status" value="1"/>
</dbReference>
<dbReference type="InterPro" id="IPR050958">
    <property type="entry name" value="Cell_Adh-Cytoskel_Orgn"/>
</dbReference>
<dbReference type="GeneID" id="8234649"/>
<dbReference type="InterPro" id="IPR036179">
    <property type="entry name" value="Ig-like_dom_sf"/>
</dbReference>
<evidence type="ECO:0000256" key="2">
    <source>
        <dbReference type="ARBA" id="ARBA00023157"/>
    </source>
</evidence>
<sequence>MILAEMRPPNITEHPIDVLVAKNEPVTLNCKADGKPEPVIEWYKDGELVKADGKSHKVLLPTGQLFFLKVAHGRKEQDGGVYWCVAKNSAGIARSQNATLQVAGKLLLLLLLSSYLTTRI</sequence>
<dbReference type="RefSeq" id="XP_002431868.1">
    <property type="nucleotide sequence ID" value="XM_002431823.1"/>
</dbReference>
<dbReference type="CTD" id="8234649"/>
<accession>E0W0H4</accession>
<proteinExistence type="predicted"/>
<reference evidence="5" key="1">
    <citation type="submission" date="2007-04" db="EMBL/GenBank/DDBJ databases">
        <title>Annotation of Pediculus humanus corporis strain USDA.</title>
        <authorList>
            <person name="Kirkness E."/>
            <person name="Hannick L."/>
            <person name="Hass B."/>
            <person name="Bruggner R."/>
            <person name="Lawson D."/>
            <person name="Bidwell S."/>
            <person name="Joardar V."/>
            <person name="Caler E."/>
            <person name="Walenz B."/>
            <person name="Inman J."/>
            <person name="Schobel S."/>
            <person name="Galinsky K."/>
            <person name="Amedeo P."/>
            <person name="Strausberg R."/>
        </authorList>
    </citation>
    <scope>NUCLEOTIDE SEQUENCE</scope>
    <source>
        <strain evidence="5">USDA</strain>
    </source>
</reference>
<dbReference type="FunFam" id="2.60.40.10:FF:000026">
    <property type="entry name" value="roundabout homolog 2 isoform X1"/>
    <property type="match status" value="1"/>
</dbReference>
<dbReference type="EMBL" id="AAZO01006718">
    <property type="status" value="NOT_ANNOTATED_CDS"/>
    <property type="molecule type" value="Genomic_DNA"/>
</dbReference>
<dbReference type="PROSITE" id="PS50835">
    <property type="entry name" value="IG_LIKE"/>
    <property type="match status" value="1"/>
</dbReference>
<dbReference type="InterPro" id="IPR003598">
    <property type="entry name" value="Ig_sub2"/>
</dbReference>
<dbReference type="OrthoDB" id="428111at2759"/>
<reference evidence="6" key="3">
    <citation type="submission" date="2020-05" db="UniProtKB">
        <authorList>
            <consortium name="EnsemblMetazoa"/>
        </authorList>
    </citation>
    <scope>IDENTIFICATION</scope>
    <source>
        <strain evidence="6">USDA</strain>
    </source>
</reference>
<keyword evidence="2" id="KW-1015">Disulfide bond</keyword>
<dbReference type="Gene3D" id="2.60.40.10">
    <property type="entry name" value="Immunoglobulins"/>
    <property type="match status" value="1"/>
</dbReference>